<gene>
    <name evidence="1" type="ORF">ElyMa_005087500</name>
</gene>
<dbReference type="EMBL" id="BMAT01010170">
    <property type="protein sequence ID" value="GFS21602.1"/>
    <property type="molecule type" value="Genomic_DNA"/>
</dbReference>
<proteinExistence type="predicted"/>
<dbReference type="Proteomes" id="UP000762676">
    <property type="component" value="Unassembled WGS sequence"/>
</dbReference>
<accession>A0AAV4JFP0</accession>
<sequence>MYVHLFQDALTLKYCVDSDSSCDCSLHVEQKIALTKMFSDVIHPNHSRYYTSHHPTLPEAIFFFFFLVTLCAAYVDTDVSTDDDHEDDGNVATNVYVDGDADADATNVDDDGKKVELTSLFT</sequence>
<comment type="caution">
    <text evidence="1">The sequence shown here is derived from an EMBL/GenBank/DDBJ whole genome shotgun (WGS) entry which is preliminary data.</text>
</comment>
<keyword evidence="2" id="KW-1185">Reference proteome</keyword>
<name>A0AAV4JFP0_9GAST</name>
<evidence type="ECO:0000313" key="2">
    <source>
        <dbReference type="Proteomes" id="UP000762676"/>
    </source>
</evidence>
<protein>
    <submittedName>
        <fullName evidence="1">Uncharacterized protein</fullName>
    </submittedName>
</protein>
<reference evidence="1 2" key="1">
    <citation type="journal article" date="2021" name="Elife">
        <title>Chloroplast acquisition without the gene transfer in kleptoplastic sea slugs, Plakobranchus ocellatus.</title>
        <authorList>
            <person name="Maeda T."/>
            <person name="Takahashi S."/>
            <person name="Yoshida T."/>
            <person name="Shimamura S."/>
            <person name="Takaki Y."/>
            <person name="Nagai Y."/>
            <person name="Toyoda A."/>
            <person name="Suzuki Y."/>
            <person name="Arimoto A."/>
            <person name="Ishii H."/>
            <person name="Satoh N."/>
            <person name="Nishiyama T."/>
            <person name="Hasebe M."/>
            <person name="Maruyama T."/>
            <person name="Minagawa J."/>
            <person name="Obokata J."/>
            <person name="Shigenobu S."/>
        </authorList>
    </citation>
    <scope>NUCLEOTIDE SEQUENCE [LARGE SCALE GENOMIC DNA]</scope>
</reference>
<dbReference type="AlphaFoldDB" id="A0AAV4JFP0"/>
<evidence type="ECO:0000313" key="1">
    <source>
        <dbReference type="EMBL" id="GFS21602.1"/>
    </source>
</evidence>
<organism evidence="1 2">
    <name type="scientific">Elysia marginata</name>
    <dbReference type="NCBI Taxonomy" id="1093978"/>
    <lineage>
        <taxon>Eukaryota</taxon>
        <taxon>Metazoa</taxon>
        <taxon>Spiralia</taxon>
        <taxon>Lophotrochozoa</taxon>
        <taxon>Mollusca</taxon>
        <taxon>Gastropoda</taxon>
        <taxon>Heterobranchia</taxon>
        <taxon>Euthyneura</taxon>
        <taxon>Panpulmonata</taxon>
        <taxon>Sacoglossa</taxon>
        <taxon>Placobranchoidea</taxon>
        <taxon>Plakobranchidae</taxon>
        <taxon>Elysia</taxon>
    </lineage>
</organism>